<gene>
    <name evidence="1" type="ORF">AAFP32_12660</name>
</gene>
<dbReference type="EMBL" id="CP158281">
    <property type="protein sequence ID" value="XBV88403.1"/>
    <property type="molecule type" value="Genomic_DNA"/>
</dbReference>
<dbReference type="PANTHER" id="PTHR46889:SF4">
    <property type="entry name" value="TRANSPOSASE INSO FOR INSERTION SEQUENCE ELEMENT IS911B-RELATED"/>
    <property type="match status" value="1"/>
</dbReference>
<dbReference type="PANTHER" id="PTHR46889">
    <property type="entry name" value="TRANSPOSASE INSF FOR INSERTION SEQUENCE IS3B-RELATED"/>
    <property type="match status" value="1"/>
</dbReference>
<dbReference type="AlphaFoldDB" id="A0AAU7UJE9"/>
<dbReference type="RefSeq" id="WP_350269424.1">
    <property type="nucleotide sequence ID" value="NZ_CP158281.1"/>
</dbReference>
<accession>A0AAU7UJE9</accession>
<evidence type="ECO:0008006" key="2">
    <source>
        <dbReference type="Google" id="ProtNLM"/>
    </source>
</evidence>
<protein>
    <recommendedName>
        <fullName evidence="2">IS3 family transposase</fullName>
    </recommendedName>
</protein>
<name>A0AAU7UJE9_9MICO</name>
<sequence length="97" mass="10770">MCRVLRVSRASFYRWRTPAEPSPRAARHAMLVDKVTTKYNECAGRAGRDQLARLLNADGIAVSESTVGAIMREISLRAVRARAWKTTTVQDPQANVA</sequence>
<proteinExistence type="predicted"/>
<dbReference type="InterPro" id="IPR050900">
    <property type="entry name" value="Transposase_IS3/IS150/IS904"/>
</dbReference>
<organism evidence="1">
    <name type="scientific">Brevibacterium koreense</name>
    <dbReference type="NCBI Taxonomy" id="3140787"/>
    <lineage>
        <taxon>Bacteria</taxon>
        <taxon>Bacillati</taxon>
        <taxon>Actinomycetota</taxon>
        <taxon>Actinomycetes</taxon>
        <taxon>Micrococcales</taxon>
        <taxon>Brevibacteriaceae</taxon>
        <taxon>Brevibacterium</taxon>
    </lineage>
</organism>
<reference evidence="1" key="1">
    <citation type="submission" date="2024-06" db="EMBL/GenBank/DDBJ databases">
        <title>Brevibacterium koreense sp. nov., isolated from jogae-jeotgal, a Korean fermented seafood.</title>
        <authorList>
            <person name="Whon T.W."/>
            <person name="Nam S."/>
            <person name="Kim Y."/>
        </authorList>
    </citation>
    <scope>NUCLEOTIDE SEQUENCE</scope>
    <source>
        <strain evidence="1">CBA3109</strain>
    </source>
</reference>
<evidence type="ECO:0000313" key="1">
    <source>
        <dbReference type="EMBL" id="XBV88403.1"/>
    </source>
</evidence>
<dbReference type="KEGG" id="bkr:AAFP32_12660"/>